<protein>
    <recommendedName>
        <fullName evidence="3">Lipoprotein</fullName>
    </recommendedName>
</protein>
<evidence type="ECO:0008006" key="3">
    <source>
        <dbReference type="Google" id="ProtNLM"/>
    </source>
</evidence>
<comment type="caution">
    <text evidence="1">The sequence shown here is derived from an EMBL/GenBank/DDBJ whole genome shotgun (WGS) entry which is preliminary data.</text>
</comment>
<gene>
    <name evidence="1" type="ORF">ENSA7_75330</name>
</gene>
<name>A0A2S9XQS6_9BACT</name>
<reference evidence="1 2" key="1">
    <citation type="submission" date="2018-03" db="EMBL/GenBank/DDBJ databases">
        <title>Draft Genome Sequences of the Obligatory Marine Myxobacteria Enhygromyxa salina SWB007.</title>
        <authorList>
            <person name="Poehlein A."/>
            <person name="Moghaddam J.A."/>
            <person name="Harms H."/>
            <person name="Alanjari M."/>
            <person name="Koenig G.M."/>
            <person name="Daniel R."/>
            <person name="Schaeberle T.F."/>
        </authorList>
    </citation>
    <scope>NUCLEOTIDE SEQUENCE [LARGE SCALE GENOMIC DNA]</scope>
    <source>
        <strain evidence="1 2">SWB007</strain>
    </source>
</reference>
<dbReference type="EMBL" id="PVNL01000138">
    <property type="protein sequence ID" value="PRP95219.1"/>
    <property type="molecule type" value="Genomic_DNA"/>
</dbReference>
<dbReference type="AlphaFoldDB" id="A0A2S9XQS6"/>
<sequence>MAAVRRSLRHRASKLSNTANGVLSLVLLASCTRSTPTDSNPVIYRRLGFHTPGNGQGIDSRGLVKILDAHDIECSSLEGSNWGEGAEQGSGSCRGTEREWRQAAPDLAPYLASGHLTMIISREMSFYRVQERGVDSQELAEILEAADIVCFEYHEEKWKFGVVSGWTTCQGTEQEWRQAEVDLAPLLASGHVKLTTDALIEPTPAPASRQSDTQ</sequence>
<proteinExistence type="predicted"/>
<evidence type="ECO:0000313" key="1">
    <source>
        <dbReference type="EMBL" id="PRP95219.1"/>
    </source>
</evidence>
<dbReference type="PROSITE" id="PS51257">
    <property type="entry name" value="PROKAR_LIPOPROTEIN"/>
    <property type="match status" value="1"/>
</dbReference>
<accession>A0A2S9XQS6</accession>
<evidence type="ECO:0000313" key="2">
    <source>
        <dbReference type="Proteomes" id="UP000238823"/>
    </source>
</evidence>
<dbReference type="Proteomes" id="UP000238823">
    <property type="component" value="Unassembled WGS sequence"/>
</dbReference>
<organism evidence="1 2">
    <name type="scientific">Enhygromyxa salina</name>
    <dbReference type="NCBI Taxonomy" id="215803"/>
    <lineage>
        <taxon>Bacteria</taxon>
        <taxon>Pseudomonadati</taxon>
        <taxon>Myxococcota</taxon>
        <taxon>Polyangia</taxon>
        <taxon>Nannocystales</taxon>
        <taxon>Nannocystaceae</taxon>
        <taxon>Enhygromyxa</taxon>
    </lineage>
</organism>